<dbReference type="PANTHER" id="PTHR45953:SF1">
    <property type="entry name" value="IDURONATE 2-SULFATASE"/>
    <property type="match status" value="1"/>
</dbReference>
<feature type="non-terminal residue" evidence="5">
    <location>
        <position position="396"/>
    </location>
</feature>
<comment type="similarity">
    <text evidence="1">Belongs to the sulfatase family.</text>
</comment>
<evidence type="ECO:0000256" key="2">
    <source>
        <dbReference type="ARBA" id="ARBA00022723"/>
    </source>
</evidence>
<name>X0SK67_9ZZZZ</name>
<dbReference type="GO" id="GO:0046872">
    <property type="term" value="F:metal ion binding"/>
    <property type="evidence" value="ECO:0007669"/>
    <property type="project" value="UniProtKB-KW"/>
</dbReference>
<dbReference type="InterPro" id="IPR000917">
    <property type="entry name" value="Sulfatase_N"/>
</dbReference>
<accession>X0SK67</accession>
<dbReference type="SUPFAM" id="SSF53649">
    <property type="entry name" value="Alkaline phosphatase-like"/>
    <property type="match status" value="1"/>
</dbReference>
<dbReference type="InterPro" id="IPR024607">
    <property type="entry name" value="Sulfatase_CS"/>
</dbReference>
<evidence type="ECO:0000313" key="5">
    <source>
        <dbReference type="EMBL" id="GAF81453.1"/>
    </source>
</evidence>
<reference evidence="5" key="1">
    <citation type="journal article" date="2014" name="Front. Microbiol.">
        <title>High frequency of phylogenetically diverse reductive dehalogenase-homologous genes in deep subseafloor sedimentary metagenomes.</title>
        <authorList>
            <person name="Kawai M."/>
            <person name="Futagami T."/>
            <person name="Toyoda A."/>
            <person name="Takaki Y."/>
            <person name="Nishi S."/>
            <person name="Hori S."/>
            <person name="Arai W."/>
            <person name="Tsubouchi T."/>
            <person name="Morono Y."/>
            <person name="Uchiyama I."/>
            <person name="Ito T."/>
            <person name="Fujiyama A."/>
            <person name="Inagaki F."/>
            <person name="Takami H."/>
        </authorList>
    </citation>
    <scope>NUCLEOTIDE SEQUENCE</scope>
    <source>
        <strain evidence="5">Expedition CK06-06</strain>
    </source>
</reference>
<sequence length="396" mass="45112">HFASAYTASPVCVPARCSLIHGQYPPKLSCFDNGDPMPDDRPSLMHLLTEAGYRTHGIGKMHFTPDLQALRGFQTREYQEEIRRRVEDDDYLKLLHANGFEHVHDPFGVRGEMYYVPQPAQMPASLHGTNWVGDRAVEFLSAAPASEPFFLFASFIHPHPPFSPPTPWHKLYRAPLMPLPKRPDNCEALHTYVNRVQNRYKYRDNGLDNNLLRVMKAYYYACISFVDLQVGRMLKALEDTGRLDDTLVVFTSDHGEFLGDYNCFGKRSMLDAAAAVPLLMRYPERFPGGGRCETPVSAVDLMPTILQAAGLDTAPHDLDGIDLTGVVAGESSDRTLYGQYQCEARGVYMAVNRRWKYFYSAPDRREFLFNRVQDPEETRNRAGLVFCRQELEQMRS</sequence>
<feature type="domain" description="Sulfatase N-terminal" evidence="4">
    <location>
        <begin position="2"/>
        <end position="310"/>
    </location>
</feature>
<dbReference type="InterPro" id="IPR017850">
    <property type="entry name" value="Alkaline_phosphatase_core_sf"/>
</dbReference>
<dbReference type="PROSITE" id="PS00149">
    <property type="entry name" value="SULFATASE_2"/>
    <property type="match status" value="1"/>
</dbReference>
<evidence type="ECO:0000256" key="1">
    <source>
        <dbReference type="ARBA" id="ARBA00008779"/>
    </source>
</evidence>
<organism evidence="5">
    <name type="scientific">marine sediment metagenome</name>
    <dbReference type="NCBI Taxonomy" id="412755"/>
    <lineage>
        <taxon>unclassified sequences</taxon>
        <taxon>metagenomes</taxon>
        <taxon>ecological metagenomes</taxon>
    </lineage>
</organism>
<proteinExistence type="inferred from homology"/>
<evidence type="ECO:0000256" key="3">
    <source>
        <dbReference type="ARBA" id="ARBA00022801"/>
    </source>
</evidence>
<protein>
    <recommendedName>
        <fullName evidence="4">Sulfatase N-terminal domain-containing protein</fullName>
    </recommendedName>
</protein>
<dbReference type="Pfam" id="PF00884">
    <property type="entry name" value="Sulfatase"/>
    <property type="match status" value="1"/>
</dbReference>
<dbReference type="EMBL" id="BARS01007319">
    <property type="protein sequence ID" value="GAF81453.1"/>
    <property type="molecule type" value="Genomic_DNA"/>
</dbReference>
<dbReference type="AlphaFoldDB" id="X0SK67"/>
<dbReference type="PANTHER" id="PTHR45953">
    <property type="entry name" value="IDURONATE 2-SULFATASE"/>
    <property type="match status" value="1"/>
</dbReference>
<feature type="non-terminal residue" evidence="5">
    <location>
        <position position="1"/>
    </location>
</feature>
<dbReference type="GO" id="GO:0008484">
    <property type="term" value="F:sulfuric ester hydrolase activity"/>
    <property type="evidence" value="ECO:0007669"/>
    <property type="project" value="TreeGrafter"/>
</dbReference>
<keyword evidence="3" id="KW-0378">Hydrolase</keyword>
<keyword evidence="2" id="KW-0479">Metal-binding</keyword>
<gene>
    <name evidence="5" type="ORF">S01H1_14106</name>
</gene>
<dbReference type="Gene3D" id="3.40.720.10">
    <property type="entry name" value="Alkaline Phosphatase, subunit A"/>
    <property type="match status" value="1"/>
</dbReference>
<evidence type="ECO:0000259" key="4">
    <source>
        <dbReference type="Pfam" id="PF00884"/>
    </source>
</evidence>
<comment type="caution">
    <text evidence="5">The sequence shown here is derived from an EMBL/GenBank/DDBJ whole genome shotgun (WGS) entry which is preliminary data.</text>
</comment>
<dbReference type="GO" id="GO:0005737">
    <property type="term" value="C:cytoplasm"/>
    <property type="evidence" value="ECO:0007669"/>
    <property type="project" value="TreeGrafter"/>
</dbReference>